<dbReference type="Pfam" id="PF21292">
    <property type="entry name" value="EME1-MUS81_C"/>
    <property type="match status" value="1"/>
</dbReference>
<keyword evidence="12" id="KW-0469">Meiosis</keyword>
<dbReference type="STRING" id="105984.A0A427XQ15"/>
<keyword evidence="8" id="KW-0460">Magnesium</keyword>
<sequence>MPSQEVIVLSDDASDDDIAFVGSSKSQWPTNPASPSPVFMRTSRARAVDVIDLLEEDEGDDALGDLVFPMLGSVNRSALGACRSLPLSSNAVASSSRASALGWSHSTAFADTSTLQSKERSMQSLQATRSLLDIINDPSLYDAPAARARPSPSPAPDASPARPKVKKRKTQTNKENSPGDDPVAAAKAAEKVERDKAAAATKEKQKAERQLARDTAKATKEAEKSYQKKVSEVNRLRTSKIDALRDLEVHLSHDLSLPSAPIAGAIPELRRRIEESLSSIHVAQEEDTVVEGTIRFLRRVTAEWDAVAKIYVPIEVERKEWEPTTVLVASGEAIVDRVAQGGDALTDWLSDVQLTLDMKTHEQLMLVVRGLEKYHSKTKSIANRAFRETARAGLAGEGVAGVPTSVLSARVDKDQVEAELLRAQVVQRVFVVHVEKTEDLEDWLFNLAGDIAVRPHKLLSKGHLPFSAPERAKKTQEAGETLECMLQEVQGLTASAAYGVVETYPSFRGLMRAYEQAEHRADPSVAENMLADCDIRSLKNGTASNRKVGKALSKKVYNLMRGTDPLSLT</sequence>
<evidence type="ECO:0000256" key="10">
    <source>
        <dbReference type="ARBA" id="ARBA00023204"/>
    </source>
</evidence>
<dbReference type="Gene3D" id="1.10.150.670">
    <property type="entry name" value="Crossover junction endonuclease EME1, DNA-binding domain"/>
    <property type="match status" value="1"/>
</dbReference>
<dbReference type="InterPro" id="IPR042530">
    <property type="entry name" value="EME1/EME2_C"/>
</dbReference>
<keyword evidence="9" id="KW-0233">DNA recombination</keyword>
<dbReference type="OrthoDB" id="343092at2759"/>
<evidence type="ECO:0000256" key="13">
    <source>
        <dbReference type="SAM" id="MobiDB-lite"/>
    </source>
</evidence>
<keyword evidence="3" id="KW-0540">Nuclease</keyword>
<dbReference type="GO" id="GO:0006302">
    <property type="term" value="P:double-strand break repair"/>
    <property type="evidence" value="ECO:0007669"/>
    <property type="project" value="TreeGrafter"/>
</dbReference>
<comment type="caution">
    <text evidence="14">The sequence shown here is derived from an EMBL/GenBank/DDBJ whole genome shotgun (WGS) entry which is preliminary data.</text>
</comment>
<keyword evidence="5" id="KW-0255">Endonuclease</keyword>
<evidence type="ECO:0000313" key="15">
    <source>
        <dbReference type="Proteomes" id="UP000279236"/>
    </source>
</evidence>
<proteinExistence type="predicted"/>
<feature type="compositionally biased region" description="Basic and acidic residues" evidence="13">
    <location>
        <begin position="188"/>
        <end position="226"/>
    </location>
</feature>
<dbReference type="GO" id="GO:0005634">
    <property type="term" value="C:nucleus"/>
    <property type="evidence" value="ECO:0007669"/>
    <property type="project" value="UniProtKB-SubCell"/>
</dbReference>
<dbReference type="GO" id="GO:0048476">
    <property type="term" value="C:Holliday junction resolvase complex"/>
    <property type="evidence" value="ECO:0007669"/>
    <property type="project" value="InterPro"/>
</dbReference>
<evidence type="ECO:0000256" key="1">
    <source>
        <dbReference type="ARBA" id="ARBA00001946"/>
    </source>
</evidence>
<dbReference type="GO" id="GO:0000712">
    <property type="term" value="P:resolution of meiotic recombination intermediates"/>
    <property type="evidence" value="ECO:0007669"/>
    <property type="project" value="TreeGrafter"/>
</dbReference>
<dbReference type="PANTHER" id="PTHR21077:SF5">
    <property type="entry name" value="CROSSOVER JUNCTION ENDONUCLEASE MMS4"/>
    <property type="match status" value="1"/>
</dbReference>
<dbReference type="GO" id="GO:0031573">
    <property type="term" value="P:mitotic intra-S DNA damage checkpoint signaling"/>
    <property type="evidence" value="ECO:0007669"/>
    <property type="project" value="TreeGrafter"/>
</dbReference>
<comment type="cofactor">
    <cofactor evidence="1">
        <name>Mg(2+)</name>
        <dbReference type="ChEBI" id="CHEBI:18420"/>
    </cofactor>
</comment>
<accession>A0A427XQ15</accession>
<name>A0A427XQ15_9TREE</name>
<evidence type="ECO:0000256" key="6">
    <source>
        <dbReference type="ARBA" id="ARBA00022763"/>
    </source>
</evidence>
<keyword evidence="4" id="KW-0479">Metal-binding</keyword>
<evidence type="ECO:0000313" key="14">
    <source>
        <dbReference type="EMBL" id="RSH80921.1"/>
    </source>
</evidence>
<keyword evidence="6" id="KW-0227">DNA damage</keyword>
<evidence type="ECO:0000256" key="9">
    <source>
        <dbReference type="ARBA" id="ARBA00023172"/>
    </source>
</evidence>
<dbReference type="GO" id="GO:0031297">
    <property type="term" value="P:replication fork processing"/>
    <property type="evidence" value="ECO:0007669"/>
    <property type="project" value="TreeGrafter"/>
</dbReference>
<reference evidence="14 15" key="1">
    <citation type="submission" date="2018-11" db="EMBL/GenBank/DDBJ databases">
        <title>Genome sequence of Apiotrichum porosum DSM 27194.</title>
        <authorList>
            <person name="Aliyu H."/>
            <person name="Gorte O."/>
            <person name="Ochsenreither K."/>
        </authorList>
    </citation>
    <scope>NUCLEOTIDE SEQUENCE [LARGE SCALE GENOMIC DNA]</scope>
    <source>
        <strain evidence="14 15">DSM 27194</strain>
    </source>
</reference>
<dbReference type="AlphaFoldDB" id="A0A427XQ15"/>
<dbReference type="RefSeq" id="XP_028475640.1">
    <property type="nucleotide sequence ID" value="XM_028623666.1"/>
</dbReference>
<evidence type="ECO:0000256" key="4">
    <source>
        <dbReference type="ARBA" id="ARBA00022723"/>
    </source>
</evidence>
<evidence type="ECO:0000256" key="12">
    <source>
        <dbReference type="ARBA" id="ARBA00023254"/>
    </source>
</evidence>
<keyword evidence="15" id="KW-1185">Reference proteome</keyword>
<keyword evidence="7" id="KW-0378">Hydrolase</keyword>
<comment type="subcellular location">
    <subcellularLocation>
        <location evidence="2">Nucleus</location>
    </subcellularLocation>
</comment>
<organism evidence="14 15">
    <name type="scientific">Apiotrichum porosum</name>
    <dbReference type="NCBI Taxonomy" id="105984"/>
    <lineage>
        <taxon>Eukaryota</taxon>
        <taxon>Fungi</taxon>
        <taxon>Dikarya</taxon>
        <taxon>Basidiomycota</taxon>
        <taxon>Agaricomycotina</taxon>
        <taxon>Tremellomycetes</taxon>
        <taxon>Trichosporonales</taxon>
        <taxon>Trichosporonaceae</taxon>
        <taxon>Apiotrichum</taxon>
    </lineage>
</organism>
<gene>
    <name evidence="14" type="ORF">EHS24_008350</name>
</gene>
<dbReference type="GO" id="GO:0046872">
    <property type="term" value="F:metal ion binding"/>
    <property type="evidence" value="ECO:0007669"/>
    <property type="project" value="UniProtKB-KW"/>
</dbReference>
<evidence type="ECO:0000256" key="8">
    <source>
        <dbReference type="ARBA" id="ARBA00022842"/>
    </source>
</evidence>
<keyword evidence="10" id="KW-0234">DNA repair</keyword>
<evidence type="ECO:0000256" key="5">
    <source>
        <dbReference type="ARBA" id="ARBA00022759"/>
    </source>
</evidence>
<dbReference type="PANTHER" id="PTHR21077">
    <property type="entry name" value="EME1 PROTEIN"/>
    <property type="match status" value="1"/>
</dbReference>
<dbReference type="Proteomes" id="UP000279236">
    <property type="component" value="Unassembled WGS sequence"/>
</dbReference>
<evidence type="ECO:0000256" key="3">
    <source>
        <dbReference type="ARBA" id="ARBA00022722"/>
    </source>
</evidence>
<dbReference type="GO" id="GO:0008821">
    <property type="term" value="F:crossover junction DNA endonuclease activity"/>
    <property type="evidence" value="ECO:0007669"/>
    <property type="project" value="TreeGrafter"/>
</dbReference>
<protein>
    <submittedName>
        <fullName evidence="14">Uncharacterized protein</fullName>
    </submittedName>
</protein>
<dbReference type="GeneID" id="39592893"/>
<evidence type="ECO:0000256" key="2">
    <source>
        <dbReference type="ARBA" id="ARBA00004123"/>
    </source>
</evidence>
<dbReference type="Gene3D" id="3.40.50.10130">
    <property type="match status" value="1"/>
</dbReference>
<feature type="region of interest" description="Disordered" evidence="13">
    <location>
        <begin position="142"/>
        <end position="226"/>
    </location>
</feature>
<dbReference type="InterPro" id="IPR033310">
    <property type="entry name" value="Mms4/EME1/EME2"/>
</dbReference>
<evidence type="ECO:0000256" key="11">
    <source>
        <dbReference type="ARBA" id="ARBA00023242"/>
    </source>
</evidence>
<keyword evidence="11" id="KW-0539">Nucleus</keyword>
<dbReference type="FunFam" id="1.10.150.670:FF:000004">
    <property type="entry name" value="Crossover junction endonuclease EME1"/>
    <property type="match status" value="1"/>
</dbReference>
<dbReference type="EMBL" id="RSCE01000007">
    <property type="protein sequence ID" value="RSH80921.1"/>
    <property type="molecule type" value="Genomic_DNA"/>
</dbReference>
<evidence type="ECO:0000256" key="7">
    <source>
        <dbReference type="ARBA" id="ARBA00022801"/>
    </source>
</evidence>